<dbReference type="Pfam" id="PF09979">
    <property type="entry name" value="DUF2213"/>
    <property type="match status" value="1"/>
</dbReference>
<evidence type="ECO:0000313" key="2">
    <source>
        <dbReference type="EMBL" id="AYP69183.1"/>
    </source>
</evidence>
<feature type="compositionally biased region" description="Acidic residues" evidence="1">
    <location>
        <begin position="261"/>
        <end position="274"/>
    </location>
</feature>
<feature type="compositionally biased region" description="Polar residues" evidence="1">
    <location>
        <begin position="414"/>
        <end position="430"/>
    </location>
</feature>
<gene>
    <name evidence="2" type="ORF">Edno5_0006</name>
</gene>
<evidence type="ECO:0000256" key="1">
    <source>
        <dbReference type="SAM" id="MobiDB-lite"/>
    </source>
</evidence>
<organism evidence="2 3">
    <name type="scientific">Edwardsiella phage Edno5</name>
    <dbReference type="NCBI Taxonomy" id="2419942"/>
    <lineage>
        <taxon>Viruses</taxon>
        <taxon>Duplodnaviria</taxon>
        <taxon>Heunggongvirae</taxon>
        <taxon>Uroviricota</taxon>
        <taxon>Caudoviricetes</taxon>
        <taxon>Gofduovirus</taxon>
        <taxon>Gofduovirus edno5</taxon>
    </lineage>
</organism>
<dbReference type="PIRSF" id="PIRSF029215">
    <property type="entry name" value="UCP029215"/>
    <property type="match status" value="1"/>
</dbReference>
<sequence length="438" mass="48861">MPVHQKDGAWWWGKKGPFRTREKAEEVERAAFANGYRGDSYDFGSSVRSYDDYGRLNVAECNISKECVSSYLGNRLPNWEALGLDPNRTYYIYRPAEELISAAESFNSVPITIEHPGQLDTPDSPQDRVGTTGTDTRFEAPFLKTSMKLWDKGAIEGVENGTRRELSIFPSFFEVDMTPGVFMGQAYDGIARNIVGNSVALTIKGRVGAECAVGDSQDQEGSLMEGLTDLIKNKFATASDSDADELAKSIMELMAKHEQQEIDEDKGDSDEEKDLAEKEKRERAEREKLEKEGKDKAEQKDLESKEYREDWERKKLEGDEDDNEDKKDKSPMGDSAVKELIAKTQRDTLAKARAEFAATREAMRIVEPVFGHVTGDSADDIYRSVLKAEKVDINGVHPSAFKSLVQMAIRSKSAAASQPTGDSAYGQQPTAADFKDYF</sequence>
<name>A0A3G3BXZ9_9CAUD</name>
<reference evidence="2 3" key="1">
    <citation type="submission" date="2018-09" db="EMBL/GenBank/DDBJ databases">
        <title>Genomic characterization of Edwardsiella anguillarum, isolated from Greek aquaculture.</title>
        <authorList>
            <person name="Katharios P."/>
            <person name="Kalatzis P.G."/>
            <person name="Kokkari C."/>
            <person name="Wang Q."/>
        </authorList>
    </citation>
    <scope>NUCLEOTIDE SEQUENCE [LARGE SCALE GENOMIC DNA]</scope>
</reference>
<feature type="region of interest" description="Disordered" evidence="1">
    <location>
        <begin position="115"/>
        <end position="134"/>
    </location>
</feature>
<accession>A0A3G3BXZ9</accession>
<feature type="region of interest" description="Disordered" evidence="1">
    <location>
        <begin position="258"/>
        <end position="336"/>
    </location>
</feature>
<feature type="compositionally biased region" description="Basic and acidic residues" evidence="1">
    <location>
        <begin position="275"/>
        <end position="317"/>
    </location>
</feature>
<dbReference type="Proteomes" id="UP000275234">
    <property type="component" value="Segment"/>
</dbReference>
<protein>
    <recommendedName>
        <fullName evidence="4">DUF2213 domain-containing protein</fullName>
    </recommendedName>
</protein>
<feature type="compositionally biased region" description="Basic and acidic residues" evidence="1">
    <location>
        <begin position="324"/>
        <end position="336"/>
    </location>
</feature>
<dbReference type="InterPro" id="IPR016913">
    <property type="entry name" value="UCP029215"/>
</dbReference>
<dbReference type="EMBL" id="MH898687">
    <property type="protein sequence ID" value="AYP69183.1"/>
    <property type="molecule type" value="Genomic_DNA"/>
</dbReference>
<feature type="region of interest" description="Disordered" evidence="1">
    <location>
        <begin position="412"/>
        <end position="438"/>
    </location>
</feature>
<proteinExistence type="predicted"/>
<evidence type="ECO:0008006" key="4">
    <source>
        <dbReference type="Google" id="ProtNLM"/>
    </source>
</evidence>
<evidence type="ECO:0000313" key="3">
    <source>
        <dbReference type="Proteomes" id="UP000275234"/>
    </source>
</evidence>
<keyword evidence="3" id="KW-1185">Reference proteome</keyword>
<feature type="compositionally biased region" description="Polar residues" evidence="1">
    <location>
        <begin position="121"/>
        <end position="134"/>
    </location>
</feature>